<dbReference type="Proteomes" id="UP000236736">
    <property type="component" value="Unassembled WGS sequence"/>
</dbReference>
<organism evidence="1 2">
    <name type="scientific">Algoriphagus boritolerans DSM 17298 = JCM 18970</name>
    <dbReference type="NCBI Taxonomy" id="1120964"/>
    <lineage>
        <taxon>Bacteria</taxon>
        <taxon>Pseudomonadati</taxon>
        <taxon>Bacteroidota</taxon>
        <taxon>Cytophagia</taxon>
        <taxon>Cytophagales</taxon>
        <taxon>Cyclobacteriaceae</taxon>
        <taxon>Algoriphagus</taxon>
    </lineage>
</organism>
<dbReference type="AlphaFoldDB" id="A0A1H5XFR6"/>
<gene>
    <name evidence="1" type="ORF">SAMN03080598_02501</name>
</gene>
<sequence>MNAFSPQGRICNSTLLFSGICNPETHCRQSSDWCLPICSLQTAFLLPLRSALLFHCAGIHISFQANNLGQRWVLPSFSFPGLRRASLPGAIEKFDHSVLNPWTCRFNNTCIFKPWIIHHSSFIIHHSSFLIQHSNPPRHQLPLPHHTTAPRSMAF</sequence>
<name>A0A1H5XFR6_9BACT</name>
<evidence type="ECO:0000313" key="2">
    <source>
        <dbReference type="Proteomes" id="UP000236736"/>
    </source>
</evidence>
<reference evidence="2" key="1">
    <citation type="submission" date="2016-10" db="EMBL/GenBank/DDBJ databases">
        <authorList>
            <person name="Varghese N."/>
            <person name="Submissions S."/>
        </authorList>
    </citation>
    <scope>NUCLEOTIDE SEQUENCE [LARGE SCALE GENOMIC DNA]</scope>
    <source>
        <strain evidence="2">DSM 17298</strain>
    </source>
</reference>
<evidence type="ECO:0000313" key="1">
    <source>
        <dbReference type="EMBL" id="SEG10483.1"/>
    </source>
</evidence>
<protein>
    <submittedName>
        <fullName evidence="1">Uncharacterized protein</fullName>
    </submittedName>
</protein>
<proteinExistence type="predicted"/>
<keyword evidence="2" id="KW-1185">Reference proteome</keyword>
<accession>A0A1H5XFR6</accession>
<dbReference type="EMBL" id="FNVR01000013">
    <property type="protein sequence ID" value="SEG10483.1"/>
    <property type="molecule type" value="Genomic_DNA"/>
</dbReference>